<dbReference type="SUPFAM" id="SSF53850">
    <property type="entry name" value="Periplasmic binding protein-like II"/>
    <property type="match status" value="1"/>
</dbReference>
<dbReference type="AlphaFoldDB" id="A0A1R1PN20"/>
<gene>
    <name evidence="3" type="ORF">AX774_g4160</name>
</gene>
<keyword evidence="1 2" id="KW-0732">Signal</keyword>
<keyword evidence="4" id="KW-1185">Reference proteome</keyword>
<organism evidence="3 4">
    <name type="scientific">Zancudomyces culisetae</name>
    <name type="common">Gut fungus</name>
    <name type="synonym">Smittium culisetae</name>
    <dbReference type="NCBI Taxonomy" id="1213189"/>
    <lineage>
        <taxon>Eukaryota</taxon>
        <taxon>Fungi</taxon>
        <taxon>Fungi incertae sedis</taxon>
        <taxon>Zoopagomycota</taxon>
        <taxon>Kickxellomycotina</taxon>
        <taxon>Harpellomycetes</taxon>
        <taxon>Harpellales</taxon>
        <taxon>Legeriomycetaceae</taxon>
        <taxon>Zancudomyces</taxon>
    </lineage>
</organism>
<reference evidence="4" key="1">
    <citation type="submission" date="2017-01" db="EMBL/GenBank/DDBJ databases">
        <authorList>
            <person name="Wang Y."/>
            <person name="White M."/>
            <person name="Kvist S."/>
            <person name="Moncalvo J.-M."/>
        </authorList>
    </citation>
    <scope>NUCLEOTIDE SEQUENCE [LARGE SCALE GENOMIC DNA]</scope>
    <source>
        <strain evidence="4">COL-18-3</strain>
    </source>
</reference>
<dbReference type="PANTHER" id="PTHR30006:SF2">
    <property type="entry name" value="ABC TRANSPORTER SUBSTRATE-BINDING PROTEIN"/>
    <property type="match status" value="1"/>
</dbReference>
<comment type="caution">
    <text evidence="3">The sequence shown here is derived from an EMBL/GenBank/DDBJ whole genome shotgun (WGS) entry which is preliminary data.</text>
</comment>
<feature type="signal peptide" evidence="2">
    <location>
        <begin position="1"/>
        <end position="23"/>
    </location>
</feature>
<dbReference type="OrthoDB" id="124329at2759"/>
<evidence type="ECO:0000313" key="4">
    <source>
        <dbReference type="Proteomes" id="UP000188320"/>
    </source>
</evidence>
<accession>A0A1R1PN20</accession>
<dbReference type="EMBL" id="LSSK01000681">
    <property type="protein sequence ID" value="OMH82354.1"/>
    <property type="molecule type" value="Genomic_DNA"/>
</dbReference>
<sequence length="367" mass="40317">MLFKNSSLVGLLALSLSFGGVPADAKCKSLPTPARLLEQLYQDALAEGGDFIVYQGGNGRSQGNGAMTLFNTRFPGMNLTVIVNMSGVHAEAIDAQLAEGKPIPSVIALQTINDYARWKSQGNLVEYRPPLWEKVYGDVKDPEGYFTGLSGFTFAPVASRAAFDSGDAPIEAQDFLDPKYKDRIALTYPQDDDAILLTFYKYVMDYGWDYINRLTTQNVTWVRGAAATTAVISNGTVPNGVTFTGNTPLVTQTNARMVTRIPEKSWFTLGIQYGAIPKNAPRPAAAKLYLAWRLTEDVQRSNLVGWPTRSDISPKVGQKGMFEYSNTSPTIYNEFLLNRTLVESFRSEIESIIGPVRGDTPLNNPNL</sequence>
<dbReference type="Gene3D" id="3.40.190.10">
    <property type="entry name" value="Periplasmic binding protein-like II"/>
    <property type="match status" value="2"/>
</dbReference>
<proteinExistence type="predicted"/>
<protein>
    <submittedName>
        <fullName evidence="3">Uncharacterized protein</fullName>
    </submittedName>
</protein>
<feature type="chain" id="PRO_5010199769" evidence="2">
    <location>
        <begin position="24"/>
        <end position="367"/>
    </location>
</feature>
<dbReference type="Proteomes" id="UP000188320">
    <property type="component" value="Unassembled WGS sequence"/>
</dbReference>
<name>A0A1R1PN20_ZANCU</name>
<dbReference type="Pfam" id="PF13343">
    <property type="entry name" value="SBP_bac_6"/>
    <property type="match status" value="1"/>
</dbReference>
<dbReference type="PANTHER" id="PTHR30006">
    <property type="entry name" value="THIAMINE-BINDING PERIPLASMIC PROTEIN-RELATED"/>
    <property type="match status" value="1"/>
</dbReference>
<evidence type="ECO:0000313" key="3">
    <source>
        <dbReference type="EMBL" id="OMH82354.1"/>
    </source>
</evidence>
<evidence type="ECO:0000256" key="2">
    <source>
        <dbReference type="SAM" id="SignalP"/>
    </source>
</evidence>
<evidence type="ECO:0000256" key="1">
    <source>
        <dbReference type="ARBA" id="ARBA00022729"/>
    </source>
</evidence>